<accession>A0A644XI00</accession>
<proteinExistence type="predicted"/>
<dbReference type="EMBL" id="VSSQ01002176">
    <property type="protein sequence ID" value="MPM13813.1"/>
    <property type="molecule type" value="Genomic_DNA"/>
</dbReference>
<organism evidence="1">
    <name type="scientific">bioreactor metagenome</name>
    <dbReference type="NCBI Taxonomy" id="1076179"/>
    <lineage>
        <taxon>unclassified sequences</taxon>
        <taxon>metagenomes</taxon>
        <taxon>ecological metagenomes</taxon>
    </lineage>
</organism>
<evidence type="ECO:0000313" key="1">
    <source>
        <dbReference type="EMBL" id="MPM13813.1"/>
    </source>
</evidence>
<dbReference type="AlphaFoldDB" id="A0A644XI00"/>
<name>A0A644XI00_9ZZZZ</name>
<sequence>MYLGETLNSLIKELKYSIKSPCLNCISDKLTAILKLSYPSDNKYFTLINTSLNTNFPIGIISLVFSAIGINSPGLTNPISLLFHLSNASNPLTSSSVSLTLG</sequence>
<reference evidence="1" key="1">
    <citation type="submission" date="2019-08" db="EMBL/GenBank/DDBJ databases">
        <authorList>
            <person name="Kucharzyk K."/>
            <person name="Murdoch R.W."/>
            <person name="Higgins S."/>
            <person name="Loffler F."/>
        </authorList>
    </citation>
    <scope>NUCLEOTIDE SEQUENCE</scope>
</reference>
<gene>
    <name evidence="1" type="ORF">SDC9_60173</name>
</gene>
<comment type="caution">
    <text evidence="1">The sequence shown here is derived from an EMBL/GenBank/DDBJ whole genome shotgun (WGS) entry which is preliminary data.</text>
</comment>
<protein>
    <submittedName>
        <fullName evidence="1">Uncharacterized protein</fullName>
    </submittedName>
</protein>